<proteinExistence type="predicted"/>
<dbReference type="AlphaFoldDB" id="A0A7Z9E152"/>
<dbReference type="OrthoDB" id="444941at2"/>
<accession>A0A7Z9E152</accession>
<dbReference type="Pfam" id="PF12770">
    <property type="entry name" value="CHAT"/>
    <property type="match status" value="1"/>
</dbReference>
<feature type="domain" description="CHASE2" evidence="2">
    <location>
        <begin position="415"/>
        <end position="725"/>
    </location>
</feature>
<feature type="transmembrane region" description="Helical" evidence="1">
    <location>
        <begin position="762"/>
        <end position="781"/>
    </location>
</feature>
<dbReference type="RefSeq" id="WP_083621129.1">
    <property type="nucleotide sequence ID" value="NZ_LR734869.1"/>
</dbReference>
<dbReference type="InterPro" id="IPR007890">
    <property type="entry name" value="CHASE2"/>
</dbReference>
<evidence type="ECO:0000259" key="2">
    <source>
        <dbReference type="SMART" id="SM01080"/>
    </source>
</evidence>
<keyword evidence="1" id="KW-1133">Transmembrane helix</keyword>
<name>A0A7Z9E152_9CYAN</name>
<evidence type="ECO:0000313" key="4">
    <source>
        <dbReference type="Proteomes" id="UP000184550"/>
    </source>
</evidence>
<dbReference type="Pfam" id="PF05226">
    <property type="entry name" value="CHASE2"/>
    <property type="match status" value="1"/>
</dbReference>
<sequence length="786" mass="88855">MNKLVILNLGKGDLNRGFPSVNAQLFEDSNPIGFQLTGSLPASPELIELNKRWQLLYKLIYESFYPSPCWRGSGSEIDEEIEIEADDITNVSFIEFSHLCHELQLELNSWLKSEPFRKIDQKLRTRLAPTEEIRVILQTEDDCIRRLPWHLWNFLEDYPHAVICLGATDYEPVKRFVKRANQNIRILAILGNSQGIDTQKDRLILEQLPGAETVFLVEPSRRELDRWLWEQEGWDILFFAGHSSTQEDGEIGKFYINQSESLTIAQLKNALRAAIKQGLHLAIFNSCEGLGLLCQLASLHIPQMIVMREPVPDLVAQEFLKHFLFAFSRGESFYLAAREAGERLQGLESEFPCASWLPAICQNPAEQSLVWFQKANNISPISHSILPTRRHWSAIFTTAITVTVGIIGMRSLGVFQSWELQTFDLLMRSRPQEQPDPRLLIVTITEADVRSQPPQERGGASLSDRSLDQLITKLEQFKPRVIGLDIYREIAVKKEYPKLANWMKNSDRFIAICKAGENNLNLGVPSPPEVPIQNLGFSDVVPDPDGILRRHLLAMAPASPCKTDKSFNFQLASRYLADDGIKPKLTSDKNWRIGDIIFKNLDSNSGGYQGIDNLGHQILINWRSSDSVARKVTLTDVLNNKLTQDLVKDRIVLIGTTAESFHDYRDTPYSARYWPHQQMSGVVVQAHLVSQILSAVLDDRPLLWVWPKSLEFLWIGFWSLTGGILAWCNRSLGRWGIAIVTGVSLLSGLCLGLLILGGWVPLVPSALALVMTSGCLLAYRLHSQNF</sequence>
<keyword evidence="1" id="KW-0812">Transmembrane</keyword>
<feature type="transmembrane region" description="Helical" evidence="1">
    <location>
        <begin position="735"/>
        <end position="756"/>
    </location>
</feature>
<dbReference type="SMART" id="SM01080">
    <property type="entry name" value="CHASE2"/>
    <property type="match status" value="1"/>
</dbReference>
<keyword evidence="4" id="KW-1185">Reference proteome</keyword>
<reference evidence="3" key="1">
    <citation type="submission" date="2019-10" db="EMBL/GenBank/DDBJ databases">
        <authorList>
            <consortium name="Genoscope - CEA"/>
            <person name="William W."/>
        </authorList>
    </citation>
    <scope>NUCLEOTIDE SEQUENCE [LARGE SCALE GENOMIC DNA]</scope>
    <source>
        <strain evidence="3">BBR_PRJEB10992</strain>
    </source>
</reference>
<feature type="transmembrane region" description="Helical" evidence="1">
    <location>
        <begin position="709"/>
        <end position="728"/>
    </location>
</feature>
<dbReference type="Proteomes" id="UP000184550">
    <property type="component" value="Unassembled WGS sequence"/>
</dbReference>
<protein>
    <submittedName>
        <fullName evidence="3">Chase2 sensor protein</fullName>
    </submittedName>
</protein>
<organism evidence="3 4">
    <name type="scientific">Planktothrix serta PCC 8927</name>
    <dbReference type="NCBI Taxonomy" id="671068"/>
    <lineage>
        <taxon>Bacteria</taxon>
        <taxon>Bacillati</taxon>
        <taxon>Cyanobacteriota</taxon>
        <taxon>Cyanophyceae</taxon>
        <taxon>Oscillatoriophycideae</taxon>
        <taxon>Oscillatoriales</taxon>
        <taxon>Microcoleaceae</taxon>
        <taxon>Planktothrix</taxon>
    </lineage>
</organism>
<dbReference type="EMBL" id="CZCU02000136">
    <property type="protein sequence ID" value="VXD17534.1"/>
    <property type="molecule type" value="Genomic_DNA"/>
</dbReference>
<dbReference type="InterPro" id="IPR024983">
    <property type="entry name" value="CHAT_dom"/>
</dbReference>
<evidence type="ECO:0000313" key="3">
    <source>
        <dbReference type="EMBL" id="VXD17534.1"/>
    </source>
</evidence>
<comment type="caution">
    <text evidence="3">The sequence shown here is derived from an EMBL/GenBank/DDBJ whole genome shotgun (WGS) entry which is preliminary data.</text>
</comment>
<keyword evidence="1" id="KW-0472">Membrane</keyword>
<gene>
    <name evidence="3" type="ORF">PL8927_600004</name>
</gene>
<evidence type="ECO:0000256" key="1">
    <source>
        <dbReference type="SAM" id="Phobius"/>
    </source>
</evidence>